<reference evidence="3" key="1">
    <citation type="submission" date="2016-06" db="EMBL/GenBank/DDBJ databases">
        <title>Parallel loss of symbiosis genes in relatives of nitrogen-fixing non-legume Parasponia.</title>
        <authorList>
            <person name="Van Velzen R."/>
            <person name="Holmer R."/>
            <person name="Bu F."/>
            <person name="Rutten L."/>
            <person name="Van Zeijl A."/>
            <person name="Liu W."/>
            <person name="Santuari L."/>
            <person name="Cao Q."/>
            <person name="Sharma T."/>
            <person name="Shen D."/>
            <person name="Roswanjaya Y."/>
            <person name="Wardhani T."/>
            <person name="Kalhor M.S."/>
            <person name="Jansen J."/>
            <person name="Van den Hoogen J."/>
            <person name="Gungor B."/>
            <person name="Hartog M."/>
            <person name="Hontelez J."/>
            <person name="Verver J."/>
            <person name="Yang W.-C."/>
            <person name="Schijlen E."/>
            <person name="Repin R."/>
            <person name="Schilthuizen M."/>
            <person name="Schranz E."/>
            <person name="Heidstra R."/>
            <person name="Miyata K."/>
            <person name="Fedorova E."/>
            <person name="Kohlen W."/>
            <person name="Bisseling T."/>
            <person name="Smit S."/>
            <person name="Geurts R."/>
        </authorList>
    </citation>
    <scope>NUCLEOTIDE SEQUENCE [LARGE SCALE GENOMIC DNA]</scope>
    <source>
        <strain evidence="3">cv. RG33-2</strain>
    </source>
</reference>
<feature type="compositionally biased region" description="Polar residues" evidence="1">
    <location>
        <begin position="24"/>
        <end position="33"/>
    </location>
</feature>
<protein>
    <submittedName>
        <fullName evidence="2">Uncharacterized protein</fullName>
    </submittedName>
</protein>
<comment type="caution">
    <text evidence="2">The sequence shown here is derived from an EMBL/GenBank/DDBJ whole genome shotgun (WGS) entry which is preliminary data.</text>
</comment>
<evidence type="ECO:0000313" key="3">
    <source>
        <dbReference type="Proteomes" id="UP000237000"/>
    </source>
</evidence>
<feature type="region of interest" description="Disordered" evidence="1">
    <location>
        <begin position="1"/>
        <end position="33"/>
    </location>
</feature>
<sequence>MVNPPNLLPPPCFPPPLLPPTTPITSDQQSDQMSQVLAMLRSLQQDVIALKSREAVHTGNGSSSSQATPSIHNEAGHRVIQTGTPDVVAAPPAAHAAPAALAALPAPSNVIIVTTPGTSREYFTKDEILEMMRTGSTDKNIKKIDFQPPYPSHILSKPYPKDYVNPRFRTFDGRTRNAKKHVVGFIDDLRAYASDKEFRMREFSKSLTRRAYD</sequence>
<dbReference type="EMBL" id="JXTC01000127">
    <property type="protein sequence ID" value="PON86735.1"/>
    <property type="molecule type" value="Genomic_DNA"/>
</dbReference>
<proteinExistence type="predicted"/>
<dbReference type="OrthoDB" id="1166206at2759"/>
<evidence type="ECO:0000313" key="2">
    <source>
        <dbReference type="EMBL" id="PON86735.1"/>
    </source>
</evidence>
<keyword evidence="3" id="KW-1185">Reference proteome</keyword>
<evidence type="ECO:0000256" key="1">
    <source>
        <dbReference type="SAM" id="MobiDB-lite"/>
    </source>
</evidence>
<gene>
    <name evidence="2" type="ORF">TorRG33x02_174650</name>
</gene>
<accession>A0A2P5EMN8</accession>
<name>A0A2P5EMN8_TREOI</name>
<dbReference type="InParanoid" id="A0A2P5EMN8"/>
<organism evidence="2 3">
    <name type="scientific">Trema orientale</name>
    <name type="common">Charcoal tree</name>
    <name type="synonym">Celtis orientalis</name>
    <dbReference type="NCBI Taxonomy" id="63057"/>
    <lineage>
        <taxon>Eukaryota</taxon>
        <taxon>Viridiplantae</taxon>
        <taxon>Streptophyta</taxon>
        <taxon>Embryophyta</taxon>
        <taxon>Tracheophyta</taxon>
        <taxon>Spermatophyta</taxon>
        <taxon>Magnoliopsida</taxon>
        <taxon>eudicotyledons</taxon>
        <taxon>Gunneridae</taxon>
        <taxon>Pentapetalae</taxon>
        <taxon>rosids</taxon>
        <taxon>fabids</taxon>
        <taxon>Rosales</taxon>
        <taxon>Cannabaceae</taxon>
        <taxon>Trema</taxon>
    </lineage>
</organism>
<dbReference type="AlphaFoldDB" id="A0A2P5EMN8"/>
<dbReference type="Proteomes" id="UP000237000">
    <property type="component" value="Unassembled WGS sequence"/>
</dbReference>
<feature type="compositionally biased region" description="Pro residues" evidence="1">
    <location>
        <begin position="1"/>
        <end position="22"/>
    </location>
</feature>